<dbReference type="Proteomes" id="UP000005239">
    <property type="component" value="Unassembled WGS sequence"/>
</dbReference>
<dbReference type="PANTHER" id="PTHR12939">
    <property type="entry name" value="SARCOGLYCAN"/>
    <property type="match status" value="1"/>
</dbReference>
<evidence type="ECO:0000256" key="6">
    <source>
        <dbReference type="ARBA" id="ARBA00022692"/>
    </source>
</evidence>
<keyword evidence="5" id="KW-0963">Cytoplasm</keyword>
<sequence>MSRYPMYGVPDEQVPVWSRGGSVLDSQGGHHHPGYNPYGGYSPHMGGGGGGHTTIIHSHTKPQSDADIYKVGIYGWRKRCLYAFILLLTLFVVLNIALTLWIMSVLDFSSEGMGALKMDEDGVRITGRAQFDLPVHFSQLSTARDEALTIDSYRGVHLQSRNLSGDISSRFSLGQEGRATAVCDKFEIFDKTNKLLFYADSNEVGLKLENLRILDEGGSVFEGAIQTSLLRPEADTPLRLESPTRGIVVDAAQDIEVLSSAGEININSLLDMNIVSKQGKIRLESSSIYMEGLGRSNGRGINQYQVCVCHNGRLFMAEQGVDLSFTACVE</sequence>
<keyword evidence="8 13" id="KW-1133">Transmembrane helix</keyword>
<evidence type="ECO:0000313" key="14">
    <source>
        <dbReference type="EnsemblMetazoa" id="PPA46479.1"/>
    </source>
</evidence>
<feature type="transmembrane region" description="Helical" evidence="13">
    <location>
        <begin position="80"/>
        <end position="103"/>
    </location>
</feature>
<dbReference type="GO" id="GO:0016012">
    <property type="term" value="C:sarcoglycan complex"/>
    <property type="evidence" value="ECO:0007669"/>
    <property type="project" value="InterPro"/>
</dbReference>
<keyword evidence="4" id="KW-1003">Cell membrane</keyword>
<name>A0A8R1Z5X3_PRIPA</name>
<dbReference type="PANTHER" id="PTHR12939:SF10">
    <property type="entry name" value="EG:4F1.1 PROTEIN"/>
    <property type="match status" value="1"/>
</dbReference>
<accession>A0A8R1Z5X3</accession>
<reference evidence="14" key="2">
    <citation type="submission" date="2022-06" db="UniProtKB">
        <authorList>
            <consortium name="EnsemblMetazoa"/>
        </authorList>
    </citation>
    <scope>IDENTIFICATION</scope>
    <source>
        <strain evidence="14">PS312</strain>
    </source>
</reference>
<evidence type="ECO:0000256" key="12">
    <source>
        <dbReference type="ARBA" id="ARBA00023212"/>
    </source>
</evidence>
<reference evidence="15" key="1">
    <citation type="journal article" date="2008" name="Nat. Genet.">
        <title>The Pristionchus pacificus genome provides a unique perspective on nematode lifestyle and parasitism.</title>
        <authorList>
            <person name="Dieterich C."/>
            <person name="Clifton S.W."/>
            <person name="Schuster L.N."/>
            <person name="Chinwalla A."/>
            <person name="Delehaunty K."/>
            <person name="Dinkelacker I."/>
            <person name="Fulton L."/>
            <person name="Fulton R."/>
            <person name="Godfrey J."/>
            <person name="Minx P."/>
            <person name="Mitreva M."/>
            <person name="Roeseler W."/>
            <person name="Tian H."/>
            <person name="Witte H."/>
            <person name="Yang S.P."/>
            <person name="Wilson R.K."/>
            <person name="Sommer R.J."/>
        </authorList>
    </citation>
    <scope>NUCLEOTIDE SEQUENCE [LARGE SCALE GENOMIC DNA]</scope>
    <source>
        <strain evidence="15">PS312</strain>
    </source>
</reference>
<protein>
    <recommendedName>
        <fullName evidence="16">Sarcoglycan complex subunit protein</fullName>
    </recommendedName>
</protein>
<keyword evidence="12" id="KW-0206">Cytoskeleton</keyword>
<evidence type="ECO:0000256" key="2">
    <source>
        <dbReference type="ARBA" id="ARBA00004274"/>
    </source>
</evidence>
<evidence type="ECO:0000256" key="7">
    <source>
        <dbReference type="ARBA" id="ARBA00022968"/>
    </source>
</evidence>
<evidence type="ECO:0000256" key="5">
    <source>
        <dbReference type="ARBA" id="ARBA00022490"/>
    </source>
</evidence>
<evidence type="ECO:0000256" key="9">
    <source>
        <dbReference type="ARBA" id="ARBA00023136"/>
    </source>
</evidence>
<evidence type="ECO:0000256" key="8">
    <source>
        <dbReference type="ARBA" id="ARBA00022989"/>
    </source>
</evidence>
<evidence type="ECO:0000256" key="11">
    <source>
        <dbReference type="ARBA" id="ARBA00023180"/>
    </source>
</evidence>
<evidence type="ECO:0000256" key="1">
    <source>
        <dbReference type="ARBA" id="ARBA00004245"/>
    </source>
</evidence>
<keyword evidence="9 13" id="KW-0472">Membrane</keyword>
<keyword evidence="6 13" id="KW-0812">Transmembrane</keyword>
<dbReference type="InterPro" id="IPR039972">
    <property type="entry name" value="Sarcoglycan_gamma/delta/zeta"/>
</dbReference>
<organism evidence="14 15">
    <name type="scientific">Pristionchus pacificus</name>
    <name type="common">Parasitic nematode worm</name>
    <dbReference type="NCBI Taxonomy" id="54126"/>
    <lineage>
        <taxon>Eukaryota</taxon>
        <taxon>Metazoa</taxon>
        <taxon>Ecdysozoa</taxon>
        <taxon>Nematoda</taxon>
        <taxon>Chromadorea</taxon>
        <taxon>Rhabditida</taxon>
        <taxon>Rhabditina</taxon>
        <taxon>Diplogasteromorpha</taxon>
        <taxon>Diplogasteroidea</taxon>
        <taxon>Neodiplogasteridae</taxon>
        <taxon>Pristionchus</taxon>
    </lineage>
</organism>
<dbReference type="GO" id="GO:0005856">
    <property type="term" value="C:cytoskeleton"/>
    <property type="evidence" value="ECO:0007669"/>
    <property type="project" value="UniProtKB-SubCell"/>
</dbReference>
<evidence type="ECO:0000256" key="4">
    <source>
        <dbReference type="ARBA" id="ARBA00022475"/>
    </source>
</evidence>
<proteinExistence type="inferred from homology"/>
<keyword evidence="15" id="KW-1185">Reference proteome</keyword>
<keyword evidence="7" id="KW-0735">Signal-anchor</keyword>
<dbReference type="EnsemblMetazoa" id="PPA46479.1">
    <property type="protein sequence ID" value="PPA46479.1"/>
    <property type="gene ID" value="WBGene00304258"/>
</dbReference>
<evidence type="ECO:0000256" key="10">
    <source>
        <dbReference type="ARBA" id="ARBA00023157"/>
    </source>
</evidence>
<dbReference type="AlphaFoldDB" id="A0A8R1Z5X3"/>
<dbReference type="Pfam" id="PF04790">
    <property type="entry name" value="Sarcoglycan_1"/>
    <property type="match status" value="1"/>
</dbReference>
<gene>
    <name evidence="14" type="primary">WBGene00304258</name>
</gene>
<dbReference type="InterPro" id="IPR006875">
    <property type="entry name" value="Sarcoglycan"/>
</dbReference>
<evidence type="ECO:0000313" key="15">
    <source>
        <dbReference type="Proteomes" id="UP000005239"/>
    </source>
</evidence>
<evidence type="ECO:0000256" key="13">
    <source>
        <dbReference type="SAM" id="Phobius"/>
    </source>
</evidence>
<keyword evidence="10" id="KW-1015">Disulfide bond</keyword>
<comment type="subcellular location">
    <subcellularLocation>
        <location evidence="2">Cell membrane</location>
        <location evidence="2">Sarcolemma</location>
        <topology evidence="2">Single-pass type II membrane protein</topology>
    </subcellularLocation>
    <subcellularLocation>
        <location evidence="1">Cytoplasm</location>
        <location evidence="1">Cytoskeleton</location>
    </subcellularLocation>
</comment>
<comment type="similarity">
    <text evidence="3">Belongs to the sarcoglycan beta/delta/gamma/zeta family.</text>
</comment>
<dbReference type="GO" id="GO:0042383">
    <property type="term" value="C:sarcolemma"/>
    <property type="evidence" value="ECO:0007669"/>
    <property type="project" value="UniProtKB-SubCell"/>
</dbReference>
<dbReference type="OrthoDB" id="496749at2759"/>
<evidence type="ECO:0000256" key="3">
    <source>
        <dbReference type="ARBA" id="ARBA00007574"/>
    </source>
</evidence>
<evidence type="ECO:0008006" key="16">
    <source>
        <dbReference type="Google" id="ProtNLM"/>
    </source>
</evidence>
<keyword evidence="11" id="KW-0325">Glycoprotein</keyword>